<proteinExistence type="predicted"/>
<sequence>MHQLKLALTALALAGVLGPLAAVQPAQQTLIREPKQMWICIVWPRACGR</sequence>
<protein>
    <submittedName>
        <fullName evidence="2">Uncharacterized protein</fullName>
    </submittedName>
</protein>
<keyword evidence="1" id="KW-0732">Signal</keyword>
<evidence type="ECO:0000256" key="1">
    <source>
        <dbReference type="SAM" id="SignalP"/>
    </source>
</evidence>
<keyword evidence="3" id="KW-1185">Reference proteome</keyword>
<evidence type="ECO:0000313" key="3">
    <source>
        <dbReference type="Proteomes" id="UP000501058"/>
    </source>
</evidence>
<dbReference type="Proteomes" id="UP000501058">
    <property type="component" value="Chromosome"/>
</dbReference>
<accession>A0A6G7Y6S8</accession>
<feature type="signal peptide" evidence="1">
    <location>
        <begin position="1"/>
        <end position="21"/>
    </location>
</feature>
<organism evidence="2 3">
    <name type="scientific">Propioniciclava coleopterorum</name>
    <dbReference type="NCBI Taxonomy" id="2714937"/>
    <lineage>
        <taxon>Bacteria</taxon>
        <taxon>Bacillati</taxon>
        <taxon>Actinomycetota</taxon>
        <taxon>Actinomycetes</taxon>
        <taxon>Propionibacteriales</taxon>
        <taxon>Propionibacteriaceae</taxon>
        <taxon>Propioniciclava</taxon>
    </lineage>
</organism>
<gene>
    <name evidence="2" type="ORF">G7070_08680</name>
</gene>
<dbReference type="RefSeq" id="WP_166233407.1">
    <property type="nucleotide sequence ID" value="NZ_CP049865.1"/>
</dbReference>
<dbReference type="EMBL" id="CP049865">
    <property type="protein sequence ID" value="QIK72331.1"/>
    <property type="molecule type" value="Genomic_DNA"/>
</dbReference>
<name>A0A6G7Y6S8_9ACTN</name>
<dbReference type="KEGG" id="prv:G7070_08680"/>
<reference evidence="2 3" key="1">
    <citation type="submission" date="2020-03" db="EMBL/GenBank/DDBJ databases">
        <title>Propioniciclava sp. nov., isolated from Hydrophilus acuminatus.</title>
        <authorList>
            <person name="Hyun D.-W."/>
            <person name="Bae J.-W."/>
        </authorList>
    </citation>
    <scope>NUCLEOTIDE SEQUENCE [LARGE SCALE GENOMIC DNA]</scope>
    <source>
        <strain evidence="2 3">HDW11</strain>
    </source>
</reference>
<evidence type="ECO:0000313" key="2">
    <source>
        <dbReference type="EMBL" id="QIK72331.1"/>
    </source>
</evidence>
<feature type="chain" id="PRO_5026008082" evidence="1">
    <location>
        <begin position="22"/>
        <end position="49"/>
    </location>
</feature>
<dbReference type="AlphaFoldDB" id="A0A6G7Y6S8"/>